<sequence length="167" mass="18787">MRYILFFILLIGLGNLNAQKKILVFLNETEQQAVQIRTGGLVLLEYSGYLKQKELSMNYMISVNDSSVILGKSKVFGGVAEKREIRIEDITGVRKISVGSQLLKFTLTSVATIGSYYALSDMNNINTTERLLYSTGIGLTTNFAIKLAFPTKKVKYKLNKNWKVFTL</sequence>
<evidence type="ECO:0000313" key="1">
    <source>
        <dbReference type="EMBL" id="MCW3786826.1"/>
    </source>
</evidence>
<comment type="caution">
    <text evidence="1">The sequence shown here is derived from an EMBL/GenBank/DDBJ whole genome shotgun (WGS) entry which is preliminary data.</text>
</comment>
<gene>
    <name evidence="1" type="ORF">OM075_10130</name>
</gene>
<organism evidence="1 2">
    <name type="scientific">Plebeiibacterium sediminum</name>
    <dbReference type="NCBI Taxonomy" id="2992112"/>
    <lineage>
        <taxon>Bacteria</taxon>
        <taxon>Pseudomonadati</taxon>
        <taxon>Bacteroidota</taxon>
        <taxon>Bacteroidia</taxon>
        <taxon>Marinilabiliales</taxon>
        <taxon>Marinilabiliaceae</taxon>
        <taxon>Plebeiibacterium</taxon>
    </lineage>
</organism>
<dbReference type="RefSeq" id="WP_301190391.1">
    <property type="nucleotide sequence ID" value="NZ_JAPDPJ010000019.1"/>
</dbReference>
<proteinExistence type="predicted"/>
<evidence type="ECO:0000313" key="2">
    <source>
        <dbReference type="Proteomes" id="UP001209229"/>
    </source>
</evidence>
<dbReference type="AlphaFoldDB" id="A0AAE3SF28"/>
<dbReference type="EMBL" id="JAPDPJ010000019">
    <property type="protein sequence ID" value="MCW3786826.1"/>
    <property type="molecule type" value="Genomic_DNA"/>
</dbReference>
<name>A0AAE3SF28_9BACT</name>
<keyword evidence="2" id="KW-1185">Reference proteome</keyword>
<accession>A0AAE3SF28</accession>
<dbReference type="Proteomes" id="UP001209229">
    <property type="component" value="Unassembled WGS sequence"/>
</dbReference>
<reference evidence="1" key="1">
    <citation type="submission" date="2022-10" db="EMBL/GenBank/DDBJ databases">
        <authorList>
            <person name="Yu W.X."/>
        </authorList>
    </citation>
    <scope>NUCLEOTIDE SEQUENCE</scope>
    <source>
        <strain evidence="1">AAT</strain>
    </source>
</reference>
<protein>
    <submittedName>
        <fullName evidence="1">Uncharacterized protein</fullName>
    </submittedName>
</protein>